<accession>A0A5J4F4Q4</accession>
<dbReference type="Pfam" id="PF01943">
    <property type="entry name" value="Polysacc_synt"/>
    <property type="match status" value="1"/>
</dbReference>
<sequence>MEKLSPGLRNILGNFGWLFAERLLTMIVAFGVGIYVIRYLGAENFGQLSYSSSFVALFGIISGLGLNGIVVRNLVQEERATPEILGTSFLLKLMASCATIILIGGANWWFNSQSDTRFMVLVIAFGLLFSAFDVIEFWFQSQVRSGIVAVVAIVQLILSSLVKVLFIAFHLPLMAFVWLLLVDQFIKMLGIIWVYYQQNQSLLQWRFNWSKGTEMLTDSWTLMLAGVMVTIYMKIDQVMLGNMASIEAVGNYSVAVRFSEIWYFIPMAVCSSVFPAIMRAKQRSKSEYYARLQQLYDIMAWIAILIAVSMNFFSLPLIVNLLGQEYAEAGRILAWHIWAGPFVFLGIARGKWLLAENMNQFNFLTTTLGAVVNILLNFLLIPSYGGVGAAIATTISLSLAYYVSMLLYPATFEMGLMLTRALFIPFRYQQNLIYMRQFKKILYSR</sequence>
<organism evidence="6 7">
    <name type="scientific">Microcystis aeruginosa NIES-4325</name>
    <dbReference type="NCBI Taxonomy" id="2569534"/>
    <lineage>
        <taxon>Bacteria</taxon>
        <taxon>Bacillati</taxon>
        <taxon>Cyanobacteriota</taxon>
        <taxon>Cyanophyceae</taxon>
        <taxon>Oscillatoriophycideae</taxon>
        <taxon>Chroococcales</taxon>
        <taxon>Microcystaceae</taxon>
        <taxon>Microcystis</taxon>
    </lineage>
</organism>
<feature type="transmembrane region" description="Helical" evidence="5">
    <location>
        <begin position="175"/>
        <end position="196"/>
    </location>
</feature>
<evidence type="ECO:0000313" key="6">
    <source>
        <dbReference type="EMBL" id="GEA26001.1"/>
    </source>
</evidence>
<evidence type="ECO:0000256" key="5">
    <source>
        <dbReference type="SAM" id="Phobius"/>
    </source>
</evidence>
<dbReference type="Proteomes" id="UP000376575">
    <property type="component" value="Unassembled WGS sequence"/>
</dbReference>
<reference evidence="6 7" key="1">
    <citation type="journal article" date="2019" name="FEMS Microbiol. Lett.">
        <title>A novel salt-tolerant genotype illuminates the sucrose gene evolution in freshwater bloom-forming cyanobacterium Microcystis aeruginosa.</title>
        <authorList>
            <person name="Tanabe Y."/>
            <person name="Yamaguchi H."/>
            <person name="Sano T."/>
            <person name="Kawachi M."/>
        </authorList>
    </citation>
    <scope>NUCLEOTIDE SEQUENCE [LARGE SCALE GENOMIC DNA]</scope>
    <source>
        <strain evidence="6 7">NIES-4325</strain>
    </source>
</reference>
<gene>
    <name evidence="6" type="ORF">MiAbW_00543</name>
</gene>
<keyword evidence="4 5" id="KW-0472">Membrane</keyword>
<evidence type="ECO:0000256" key="4">
    <source>
        <dbReference type="ARBA" id="ARBA00023136"/>
    </source>
</evidence>
<dbReference type="CDD" id="cd13128">
    <property type="entry name" value="MATE_Wzx_like"/>
    <property type="match status" value="1"/>
</dbReference>
<evidence type="ECO:0000256" key="1">
    <source>
        <dbReference type="ARBA" id="ARBA00004141"/>
    </source>
</evidence>
<feature type="transmembrane region" description="Helical" evidence="5">
    <location>
        <begin position="261"/>
        <end position="278"/>
    </location>
</feature>
<keyword evidence="3 5" id="KW-1133">Transmembrane helix</keyword>
<feature type="transmembrane region" description="Helical" evidence="5">
    <location>
        <begin position="89"/>
        <end position="110"/>
    </location>
</feature>
<feature type="transmembrane region" description="Helical" evidence="5">
    <location>
        <begin position="387"/>
        <end position="408"/>
    </location>
</feature>
<comment type="subcellular location">
    <subcellularLocation>
        <location evidence="1">Membrane</location>
        <topology evidence="1">Multi-pass membrane protein</topology>
    </subcellularLocation>
</comment>
<dbReference type="RefSeq" id="WP_238707181.1">
    <property type="nucleotide sequence ID" value="NZ_BJKP01000003.1"/>
</dbReference>
<feature type="transmembrane region" description="Helical" evidence="5">
    <location>
        <begin position="216"/>
        <end position="235"/>
    </location>
</feature>
<dbReference type="InterPro" id="IPR002797">
    <property type="entry name" value="Polysacc_synth"/>
</dbReference>
<dbReference type="EMBL" id="BJKP01000003">
    <property type="protein sequence ID" value="GEA26001.1"/>
    <property type="molecule type" value="Genomic_DNA"/>
</dbReference>
<evidence type="ECO:0000256" key="2">
    <source>
        <dbReference type="ARBA" id="ARBA00022692"/>
    </source>
</evidence>
<evidence type="ECO:0000256" key="3">
    <source>
        <dbReference type="ARBA" id="ARBA00022989"/>
    </source>
</evidence>
<feature type="transmembrane region" description="Helical" evidence="5">
    <location>
        <begin position="49"/>
        <end position="69"/>
    </location>
</feature>
<dbReference type="InterPro" id="IPR052556">
    <property type="entry name" value="PolySynth_Transporter"/>
</dbReference>
<dbReference type="GO" id="GO:0016020">
    <property type="term" value="C:membrane"/>
    <property type="evidence" value="ECO:0007669"/>
    <property type="project" value="UniProtKB-SubCell"/>
</dbReference>
<dbReference type="AlphaFoldDB" id="A0A5J4F4Q4"/>
<feature type="transmembrane region" description="Helical" evidence="5">
    <location>
        <begin position="335"/>
        <end position="354"/>
    </location>
</feature>
<comment type="caution">
    <text evidence="6">The sequence shown here is derived from an EMBL/GenBank/DDBJ whole genome shotgun (WGS) entry which is preliminary data.</text>
</comment>
<name>A0A5J4F4Q4_MICAE</name>
<feature type="transmembrane region" description="Helical" evidence="5">
    <location>
        <begin position="361"/>
        <end position="381"/>
    </location>
</feature>
<feature type="transmembrane region" description="Helical" evidence="5">
    <location>
        <begin position="298"/>
        <end position="323"/>
    </location>
</feature>
<feature type="transmembrane region" description="Helical" evidence="5">
    <location>
        <begin position="12"/>
        <end position="37"/>
    </location>
</feature>
<feature type="transmembrane region" description="Helical" evidence="5">
    <location>
        <begin position="116"/>
        <end position="135"/>
    </location>
</feature>
<dbReference type="PANTHER" id="PTHR43424:SF1">
    <property type="entry name" value="LOCUS PUTATIVE PROTEIN 1-RELATED"/>
    <property type="match status" value="1"/>
</dbReference>
<feature type="transmembrane region" description="Helical" evidence="5">
    <location>
        <begin position="147"/>
        <end position="169"/>
    </location>
</feature>
<keyword evidence="2 5" id="KW-0812">Transmembrane</keyword>
<evidence type="ECO:0000313" key="7">
    <source>
        <dbReference type="Proteomes" id="UP000376575"/>
    </source>
</evidence>
<proteinExistence type="predicted"/>
<protein>
    <submittedName>
        <fullName evidence="6">Uncharacterized protein</fullName>
    </submittedName>
</protein>
<dbReference type="PANTHER" id="PTHR43424">
    <property type="entry name" value="LOCUS PUTATIVE PROTEIN 1-RELATED"/>
    <property type="match status" value="1"/>
</dbReference>